<protein>
    <submittedName>
        <fullName evidence="4">TetR/AcrR family transcriptional regulator</fullName>
    </submittedName>
</protein>
<reference evidence="5" key="1">
    <citation type="journal article" date="2019" name="Int. J. Syst. Evol. Microbiol.">
        <title>The Global Catalogue of Microorganisms (GCM) 10K type strain sequencing project: providing services to taxonomists for standard genome sequencing and annotation.</title>
        <authorList>
            <consortium name="The Broad Institute Genomics Platform"/>
            <consortium name="The Broad Institute Genome Sequencing Center for Infectious Disease"/>
            <person name="Wu L."/>
            <person name="Ma J."/>
        </authorList>
    </citation>
    <scope>NUCLEOTIDE SEQUENCE [LARGE SCALE GENOMIC DNA]</scope>
    <source>
        <strain evidence="5">JCM 17805</strain>
    </source>
</reference>
<dbReference type="RefSeq" id="WP_345198229.1">
    <property type="nucleotide sequence ID" value="NZ_BAABFL010000462.1"/>
</dbReference>
<dbReference type="PROSITE" id="PS50977">
    <property type="entry name" value="HTH_TETR_2"/>
    <property type="match status" value="1"/>
</dbReference>
<proteinExistence type="predicted"/>
<evidence type="ECO:0000259" key="3">
    <source>
        <dbReference type="PROSITE" id="PS50977"/>
    </source>
</evidence>
<dbReference type="InterPro" id="IPR050109">
    <property type="entry name" value="HTH-type_TetR-like_transc_reg"/>
</dbReference>
<organism evidence="4 5">
    <name type="scientific">Kistimonas scapharcae</name>
    <dbReference type="NCBI Taxonomy" id="1036133"/>
    <lineage>
        <taxon>Bacteria</taxon>
        <taxon>Pseudomonadati</taxon>
        <taxon>Pseudomonadota</taxon>
        <taxon>Gammaproteobacteria</taxon>
        <taxon>Oceanospirillales</taxon>
        <taxon>Endozoicomonadaceae</taxon>
        <taxon>Kistimonas</taxon>
    </lineage>
</organism>
<dbReference type="Pfam" id="PF00440">
    <property type="entry name" value="TetR_N"/>
    <property type="match status" value="1"/>
</dbReference>
<gene>
    <name evidence="4" type="ORF">GCM10023116_40670</name>
</gene>
<comment type="caution">
    <text evidence="4">The sequence shown here is derived from an EMBL/GenBank/DDBJ whole genome shotgun (WGS) entry which is preliminary data.</text>
</comment>
<sequence length="229" mass="25777">MAGAQGSDSLVIIRQVFEELGGRKALFRQQKTEAGILSDQGEIAATEIMLQCIPVFLGKGIEPVTVNDLIQAAGVSRRTFYKYYPSKMAVLAATYRAGVDLMMGQLQMMASESASLRELVERSVGLFFDCHRYIGPLLRLLEEEAMRSESPLAVYRQQGYDAMVELFHDKMLDLGLEAPDRMVFYTLIWAMEAASLNLLKDTRHTREEVNRVREVVIRIVMNSLQPVGH</sequence>
<dbReference type="InterPro" id="IPR009057">
    <property type="entry name" value="Homeodomain-like_sf"/>
</dbReference>
<keyword evidence="1 2" id="KW-0238">DNA-binding</keyword>
<feature type="domain" description="HTH tetR-type" evidence="3">
    <location>
        <begin position="42"/>
        <end position="102"/>
    </location>
</feature>
<dbReference type="PANTHER" id="PTHR30055">
    <property type="entry name" value="HTH-TYPE TRANSCRIPTIONAL REGULATOR RUTR"/>
    <property type="match status" value="1"/>
</dbReference>
<dbReference type="Gene3D" id="1.10.357.10">
    <property type="entry name" value="Tetracycline Repressor, domain 2"/>
    <property type="match status" value="1"/>
</dbReference>
<dbReference type="PANTHER" id="PTHR30055:SF223">
    <property type="entry name" value="HTH-TYPE TRANSCRIPTIONAL REGULATOR UIDR"/>
    <property type="match status" value="1"/>
</dbReference>
<feature type="DNA-binding region" description="H-T-H motif" evidence="2">
    <location>
        <begin position="65"/>
        <end position="84"/>
    </location>
</feature>
<dbReference type="EMBL" id="BAABFL010000462">
    <property type="protein sequence ID" value="GAA4651783.1"/>
    <property type="molecule type" value="Genomic_DNA"/>
</dbReference>
<dbReference type="InterPro" id="IPR001647">
    <property type="entry name" value="HTH_TetR"/>
</dbReference>
<evidence type="ECO:0000313" key="5">
    <source>
        <dbReference type="Proteomes" id="UP001500604"/>
    </source>
</evidence>
<evidence type="ECO:0000256" key="2">
    <source>
        <dbReference type="PROSITE-ProRule" id="PRU00335"/>
    </source>
</evidence>
<evidence type="ECO:0000313" key="4">
    <source>
        <dbReference type="EMBL" id="GAA4651783.1"/>
    </source>
</evidence>
<keyword evidence="5" id="KW-1185">Reference proteome</keyword>
<dbReference type="Proteomes" id="UP001500604">
    <property type="component" value="Unassembled WGS sequence"/>
</dbReference>
<evidence type="ECO:0000256" key="1">
    <source>
        <dbReference type="ARBA" id="ARBA00023125"/>
    </source>
</evidence>
<accession>A0ABP8V6A9</accession>
<name>A0ABP8V6A9_9GAMM</name>
<dbReference type="SUPFAM" id="SSF46689">
    <property type="entry name" value="Homeodomain-like"/>
    <property type="match status" value="1"/>
</dbReference>